<dbReference type="EMBL" id="MU620982">
    <property type="protein sequence ID" value="KAI8575422.1"/>
    <property type="molecule type" value="Genomic_DNA"/>
</dbReference>
<gene>
    <name evidence="1" type="ORF">K450DRAFT_202884</name>
</gene>
<dbReference type="Proteomes" id="UP001206595">
    <property type="component" value="Unassembled WGS sequence"/>
</dbReference>
<organism evidence="1 2">
    <name type="scientific">Umbelopsis ramanniana AG</name>
    <dbReference type="NCBI Taxonomy" id="1314678"/>
    <lineage>
        <taxon>Eukaryota</taxon>
        <taxon>Fungi</taxon>
        <taxon>Fungi incertae sedis</taxon>
        <taxon>Mucoromycota</taxon>
        <taxon>Mucoromycotina</taxon>
        <taxon>Umbelopsidomycetes</taxon>
        <taxon>Umbelopsidales</taxon>
        <taxon>Umbelopsidaceae</taxon>
        <taxon>Umbelopsis</taxon>
    </lineage>
</organism>
<sequence>MRVNDALARAVHLTTSSQRNNQKYTGYKKLDQRVSDFQKAALLQKCYQINEQENKLDQSGTVDKLLSDASKICGHSTNAASSTAYSSSIHTPYDPLFDFETTTNSTSLSGCASQAKVPLDASTFHGQSQKIDRSIFYISISSNTERVSILKVDIFSLTGVQLEKLTASNRPNRLATMEEWQRHTKWQFNKYE</sequence>
<accession>A0AAD5E1X8</accession>
<protein>
    <submittedName>
        <fullName evidence="1">Uncharacterized protein</fullName>
    </submittedName>
</protein>
<reference evidence="1" key="2">
    <citation type="journal article" date="2022" name="Proc. Natl. Acad. Sci. U.S.A.">
        <title>Diploid-dominant life cycles characterize the early evolution of Fungi.</title>
        <authorList>
            <person name="Amses K.R."/>
            <person name="Simmons D.R."/>
            <person name="Longcore J.E."/>
            <person name="Mondo S.J."/>
            <person name="Seto K."/>
            <person name="Jeronimo G.H."/>
            <person name="Bonds A.E."/>
            <person name="Quandt C.A."/>
            <person name="Davis W.J."/>
            <person name="Chang Y."/>
            <person name="Federici B.A."/>
            <person name="Kuo A."/>
            <person name="LaButti K."/>
            <person name="Pangilinan J."/>
            <person name="Andreopoulos W."/>
            <person name="Tritt A."/>
            <person name="Riley R."/>
            <person name="Hundley H."/>
            <person name="Johnson J."/>
            <person name="Lipzen A."/>
            <person name="Barry K."/>
            <person name="Lang B.F."/>
            <person name="Cuomo C.A."/>
            <person name="Buchler N.E."/>
            <person name="Grigoriev I.V."/>
            <person name="Spatafora J.W."/>
            <person name="Stajich J.E."/>
            <person name="James T.Y."/>
        </authorList>
    </citation>
    <scope>NUCLEOTIDE SEQUENCE</scope>
    <source>
        <strain evidence="1">AG</strain>
    </source>
</reference>
<reference evidence="1" key="1">
    <citation type="submission" date="2021-06" db="EMBL/GenBank/DDBJ databases">
        <authorList>
            <consortium name="DOE Joint Genome Institute"/>
            <person name="Mondo S.J."/>
            <person name="Amses K.R."/>
            <person name="Simmons D.R."/>
            <person name="Longcore J.E."/>
            <person name="Seto K."/>
            <person name="Alves G.H."/>
            <person name="Bonds A.E."/>
            <person name="Quandt C.A."/>
            <person name="Davis W.J."/>
            <person name="Chang Y."/>
            <person name="Letcher P.M."/>
            <person name="Powell M.J."/>
            <person name="Kuo A."/>
            <person name="Labutti K."/>
            <person name="Pangilinan J."/>
            <person name="Andreopoulos W."/>
            <person name="Tritt A."/>
            <person name="Riley R."/>
            <person name="Hundley H."/>
            <person name="Johnson J."/>
            <person name="Lipzen A."/>
            <person name="Barry K."/>
            <person name="Berbee M.L."/>
            <person name="Buchler N.E."/>
            <person name="Grigoriev I.V."/>
            <person name="Spatafora J.W."/>
            <person name="Stajich J.E."/>
            <person name="James T.Y."/>
        </authorList>
    </citation>
    <scope>NUCLEOTIDE SEQUENCE</scope>
    <source>
        <strain evidence="1">AG</strain>
    </source>
</reference>
<proteinExistence type="predicted"/>
<dbReference type="AlphaFoldDB" id="A0AAD5E1X8"/>
<evidence type="ECO:0000313" key="1">
    <source>
        <dbReference type="EMBL" id="KAI8575422.1"/>
    </source>
</evidence>
<evidence type="ECO:0000313" key="2">
    <source>
        <dbReference type="Proteomes" id="UP001206595"/>
    </source>
</evidence>
<keyword evidence="2" id="KW-1185">Reference proteome</keyword>
<comment type="caution">
    <text evidence="1">The sequence shown here is derived from an EMBL/GenBank/DDBJ whole genome shotgun (WGS) entry which is preliminary data.</text>
</comment>
<dbReference type="RefSeq" id="XP_051440426.1">
    <property type="nucleotide sequence ID" value="XM_051584701.1"/>
</dbReference>
<name>A0AAD5E1X8_UMBRA</name>
<dbReference type="GeneID" id="75910051"/>